<dbReference type="InterPro" id="IPR000569">
    <property type="entry name" value="HECT_dom"/>
</dbReference>
<evidence type="ECO:0000256" key="1">
    <source>
        <dbReference type="ARBA" id="ARBA00000885"/>
    </source>
</evidence>
<dbReference type="Gene3D" id="6.10.130.10">
    <property type="entry name" value="Ubiquitin-protein ligase E3A, N-terminal zinc-binding domain (AZUL)"/>
    <property type="match status" value="1"/>
</dbReference>
<evidence type="ECO:0000256" key="3">
    <source>
        <dbReference type="ARBA" id="ARBA00022679"/>
    </source>
</evidence>
<keyword evidence="4 5" id="KW-0833">Ubl conjugation pathway</keyword>
<dbReference type="PROSITE" id="PS50237">
    <property type="entry name" value="HECT"/>
    <property type="match status" value="1"/>
</dbReference>
<dbReference type="Gene3D" id="3.90.1750.10">
    <property type="entry name" value="Hect, E3 ligase catalytic domains"/>
    <property type="match status" value="1"/>
</dbReference>
<sequence length="1007" mass="114649">MSGSIQRAENWPTSSQDPQNNSAMSKRCAIKQRIQQYYFQLTEGCGQNYCNNPDCASNPNFEKLSSDDAAARSIVLFKNKANFCEKPPAKIARTDLNHEEMSRSSENTAITSTASIETEASTSCGDTEMTDCSNDKRKPECLDTDVNSSGNVTSRQTDERTRANATSGCAENINKKLKQISVTDGSEITSIPTEQADSATLKKIESHCEILKKVDKLDYSDEKNGVFVSLQQAIWSVFSNADNLNRFMVSKEELKSQIHLDEDKDVDETEMNVLETPIETMSVDDTPTCSGKSHPEKLSMDDIDEDVTADDNKMETSASTQKVIEDSNKITVDVPSCSKQRQDFCPTVNMESVIHVYKHCSSHMQLERVMLNAVCYLINDLHNQLKATPNLYEKDKNFLNTFVILMENCAIHTPHGLNTAFPSFCKLIASLPIPAQAGLAKYWSTYSRDHLRNILENLQQLITFKVVTEVDNDEVIAQYAHTNEAIIAASRCLNVIYCASMLGGTINREIDESGRDASAEQKLNWSKDEDEFDLGLIDGTDERFQFDWVDSLAEELKLTKLDIVKPLVPFEEFINEPLNEHVQIDKDYANYRISQQLHDKKQTIPNKFSFLHYPFLLTTVNKTTYLFYDNRVRMFSERRRTLVSSLMQGSFIHPYLKIQVRRSHIIDDTLIQLEVASENVKDFKKQLYVEFDGEEGVDEGGVSKEFFQLVVDKIFDPGNGMFVYDDDTRLFWFNAYSFEALTQYKLIGIVLGLAIYNNCILDINFPTFVYKKLLGRKADFDDMAISHPVIHKSLCELLEYEGNVEEDLMATFCIEYQDIYGIQHTHDLKEGAESIPVTNDNRREYVDLYADWLLNTSVSAQFNAFLCGFDMVVNESPLKYLFDSNELELLIRGSENYDFDELERSTEYDGGFEKHSQTIRDFWAVVHDLSDVNKRTLLQFTTGSDRAPMGGLSKLKMIIARNGPDSDRLPTAHTCFNVILLPDYKDREKLKERLLKAIKYSKGFGML</sequence>
<comment type="caution">
    <text evidence="8">The sequence shown here is derived from an EMBL/GenBank/DDBJ whole genome shotgun (WGS) entry which is preliminary data.</text>
</comment>
<accession>A0ABP0FX70</accession>
<dbReference type="EMBL" id="CAWYQH010000097">
    <property type="protein sequence ID" value="CAK8684197.1"/>
    <property type="molecule type" value="Genomic_DNA"/>
</dbReference>
<reference evidence="8 9" key="1">
    <citation type="submission" date="2024-02" db="EMBL/GenBank/DDBJ databases">
        <authorList>
            <person name="Daric V."/>
            <person name="Darras S."/>
        </authorList>
    </citation>
    <scope>NUCLEOTIDE SEQUENCE [LARGE SCALE GENOMIC DNA]</scope>
</reference>
<evidence type="ECO:0000256" key="6">
    <source>
        <dbReference type="SAM" id="MobiDB-lite"/>
    </source>
</evidence>
<evidence type="ECO:0000256" key="2">
    <source>
        <dbReference type="ARBA" id="ARBA00012485"/>
    </source>
</evidence>
<evidence type="ECO:0000259" key="7">
    <source>
        <dbReference type="PROSITE" id="PS50237"/>
    </source>
</evidence>
<dbReference type="SMART" id="SM00119">
    <property type="entry name" value="HECTc"/>
    <property type="match status" value="1"/>
</dbReference>
<dbReference type="Gene3D" id="3.30.2160.10">
    <property type="entry name" value="Hect, E3 ligase catalytic domain"/>
    <property type="match status" value="1"/>
</dbReference>
<evidence type="ECO:0000313" key="9">
    <source>
        <dbReference type="Proteomes" id="UP001642483"/>
    </source>
</evidence>
<comment type="catalytic activity">
    <reaction evidence="1">
        <text>S-ubiquitinyl-[E2 ubiquitin-conjugating enzyme]-L-cysteine + [acceptor protein]-L-lysine = [E2 ubiquitin-conjugating enzyme]-L-cysteine + N(6)-ubiquitinyl-[acceptor protein]-L-lysine.</text>
        <dbReference type="EC" id="2.3.2.26"/>
    </reaction>
</comment>
<feature type="compositionally biased region" description="Low complexity" evidence="6">
    <location>
        <begin position="108"/>
        <end position="123"/>
    </location>
</feature>
<dbReference type="PANTHER" id="PTHR45700">
    <property type="entry name" value="UBIQUITIN-PROTEIN LIGASE E3C"/>
    <property type="match status" value="1"/>
</dbReference>
<evidence type="ECO:0000313" key="8">
    <source>
        <dbReference type="EMBL" id="CAK8684197.1"/>
    </source>
</evidence>
<feature type="domain" description="HECT" evidence="7">
    <location>
        <begin position="679"/>
        <end position="1007"/>
    </location>
</feature>
<dbReference type="Gene3D" id="3.30.2410.10">
    <property type="entry name" value="Hect, E3 ligase catalytic domain"/>
    <property type="match status" value="1"/>
</dbReference>
<keyword evidence="3" id="KW-0808">Transferase</keyword>
<dbReference type="EC" id="2.3.2.26" evidence="2"/>
<feature type="active site" description="Glycyl thioester intermediate" evidence="5">
    <location>
        <position position="975"/>
    </location>
</feature>
<dbReference type="InterPro" id="IPR042556">
    <property type="entry name" value="AZUL_sf"/>
</dbReference>
<dbReference type="SUPFAM" id="SSF56204">
    <property type="entry name" value="Hect, E3 ligase catalytic domain"/>
    <property type="match status" value="1"/>
</dbReference>
<dbReference type="PANTHER" id="PTHR45700:SF8">
    <property type="entry name" value="HECT-TYPE E3 UBIQUITIN TRANSFERASE"/>
    <property type="match status" value="1"/>
</dbReference>
<dbReference type="Proteomes" id="UP001642483">
    <property type="component" value="Unassembled WGS sequence"/>
</dbReference>
<feature type="compositionally biased region" description="Polar residues" evidence="6">
    <location>
        <begin position="145"/>
        <end position="155"/>
    </location>
</feature>
<feature type="region of interest" description="Disordered" evidence="6">
    <location>
        <begin position="97"/>
        <end position="165"/>
    </location>
</feature>
<feature type="region of interest" description="Disordered" evidence="6">
    <location>
        <begin position="1"/>
        <end position="23"/>
    </location>
</feature>
<dbReference type="InterPro" id="IPR035983">
    <property type="entry name" value="Hect_E3_ubiquitin_ligase"/>
</dbReference>
<dbReference type="Pfam" id="PF00632">
    <property type="entry name" value="HECT"/>
    <property type="match status" value="1"/>
</dbReference>
<evidence type="ECO:0000256" key="4">
    <source>
        <dbReference type="ARBA" id="ARBA00022786"/>
    </source>
</evidence>
<protein>
    <recommendedName>
        <fullName evidence="2">HECT-type E3 ubiquitin transferase</fullName>
        <ecNumber evidence="2">2.3.2.26</ecNumber>
    </recommendedName>
</protein>
<dbReference type="CDD" id="cd00078">
    <property type="entry name" value="HECTc"/>
    <property type="match status" value="1"/>
</dbReference>
<gene>
    <name evidence="8" type="ORF">CVLEPA_LOCUS15190</name>
</gene>
<keyword evidence="9" id="KW-1185">Reference proteome</keyword>
<dbReference type="InterPro" id="IPR044611">
    <property type="entry name" value="E3A/B/C-like"/>
</dbReference>
<proteinExistence type="predicted"/>
<name>A0ABP0FX70_CLALP</name>
<organism evidence="8 9">
    <name type="scientific">Clavelina lepadiformis</name>
    <name type="common">Light-bulb sea squirt</name>
    <name type="synonym">Ascidia lepadiformis</name>
    <dbReference type="NCBI Taxonomy" id="159417"/>
    <lineage>
        <taxon>Eukaryota</taxon>
        <taxon>Metazoa</taxon>
        <taxon>Chordata</taxon>
        <taxon>Tunicata</taxon>
        <taxon>Ascidiacea</taxon>
        <taxon>Aplousobranchia</taxon>
        <taxon>Clavelinidae</taxon>
        <taxon>Clavelina</taxon>
    </lineage>
</organism>
<evidence type="ECO:0000256" key="5">
    <source>
        <dbReference type="PROSITE-ProRule" id="PRU00104"/>
    </source>
</evidence>
<dbReference type="Pfam" id="PF16558">
    <property type="entry name" value="AZUL"/>
    <property type="match status" value="1"/>
</dbReference>
<dbReference type="InterPro" id="IPR032353">
    <property type="entry name" value="AZUL"/>
</dbReference>